<reference evidence="9" key="1">
    <citation type="submission" date="2016-06" db="UniProtKB">
        <authorList>
            <consortium name="WormBaseParasite"/>
        </authorList>
    </citation>
    <scope>IDENTIFICATION</scope>
</reference>
<dbReference type="InterPro" id="IPR002123">
    <property type="entry name" value="Plipid/glycerol_acylTrfase"/>
</dbReference>
<dbReference type="GO" id="GO:0016746">
    <property type="term" value="F:acyltransferase activity"/>
    <property type="evidence" value="ECO:0007669"/>
    <property type="project" value="UniProtKB-KW"/>
</dbReference>
<dbReference type="CDD" id="cd07990">
    <property type="entry name" value="LPLAT_LCLAT1-like"/>
    <property type="match status" value="1"/>
</dbReference>
<accession>A0A183IPK2</accession>
<evidence type="ECO:0000256" key="3">
    <source>
        <dbReference type="ARBA" id="ARBA00023315"/>
    </source>
</evidence>
<dbReference type="PANTHER" id="PTHR10983">
    <property type="entry name" value="1-ACYLGLYCEROL-3-PHOSPHATE ACYLTRANSFERASE-RELATED"/>
    <property type="match status" value="1"/>
</dbReference>
<feature type="domain" description="Phospholipid/glycerol acyltransferase" evidence="6">
    <location>
        <begin position="33"/>
        <end position="149"/>
    </location>
</feature>
<gene>
    <name evidence="7" type="ORF">SBAD_LOCUS5549</name>
</gene>
<dbReference type="SUPFAM" id="SSF69593">
    <property type="entry name" value="Glycerol-3-phosphate (1)-acyltransferase"/>
    <property type="match status" value="1"/>
</dbReference>
<dbReference type="Pfam" id="PF16076">
    <property type="entry name" value="Acyltransf_C"/>
    <property type="match status" value="1"/>
</dbReference>
<comment type="similarity">
    <text evidence="1">Belongs to the 1-acyl-sn-glycerol-3-phosphate acyltransferase family.</text>
</comment>
<name>A0A183IPK2_9BILA</name>
<evidence type="ECO:0000313" key="8">
    <source>
        <dbReference type="Proteomes" id="UP000270296"/>
    </source>
</evidence>
<dbReference type="EMBL" id="UZAM01009071">
    <property type="protein sequence ID" value="VDP07560.1"/>
    <property type="molecule type" value="Genomic_DNA"/>
</dbReference>
<sequence>MLLSFRNLLVIFFTPSLVYIFGDDLDKYRNERCLVIVNHQSTADVPLLVTLFSVKRPGVSSTLWILDSMFKWTNFGLISQIHGDFFIRESTNDGRYSTDQLRKHLENKYWSRDRRWIVLFPEGGFLYKRRTKSQLFALKNNYPVLENVTLPRIGAAKAILDVCAKQSKRREFSNDHVLNALFLKDICVPHLLFRSDPRPPLTYLIDLTLGYSAGMPLSLFNIISCSQRHSRIELHCRVHPISEIQFEQDADLLHYMYDRWVQKEELLTQFYEKGSFAEVSHEAGTELKINVFDVVLSQLVIFTVPMIYFLILKHLYITVQKVLLF</sequence>
<keyword evidence="5" id="KW-0732">Signal</keyword>
<evidence type="ECO:0000256" key="5">
    <source>
        <dbReference type="SAM" id="SignalP"/>
    </source>
</evidence>
<keyword evidence="4" id="KW-1133">Transmembrane helix</keyword>
<dbReference type="OrthoDB" id="5920068at2759"/>
<dbReference type="GO" id="GO:0036149">
    <property type="term" value="P:phosphatidylinositol acyl-chain remodeling"/>
    <property type="evidence" value="ECO:0007669"/>
    <property type="project" value="TreeGrafter"/>
</dbReference>
<dbReference type="SMART" id="SM00563">
    <property type="entry name" value="PlsC"/>
    <property type="match status" value="1"/>
</dbReference>
<evidence type="ECO:0000259" key="6">
    <source>
        <dbReference type="SMART" id="SM00563"/>
    </source>
</evidence>
<keyword evidence="4" id="KW-0472">Membrane</keyword>
<dbReference type="InterPro" id="IPR032098">
    <property type="entry name" value="Acyltransf_C"/>
</dbReference>
<evidence type="ECO:0000313" key="7">
    <source>
        <dbReference type="EMBL" id="VDP07560.1"/>
    </source>
</evidence>
<dbReference type="GO" id="GO:0005783">
    <property type="term" value="C:endoplasmic reticulum"/>
    <property type="evidence" value="ECO:0007669"/>
    <property type="project" value="TreeGrafter"/>
</dbReference>
<feature type="signal peptide" evidence="5">
    <location>
        <begin position="1"/>
        <end position="20"/>
    </location>
</feature>
<evidence type="ECO:0000256" key="2">
    <source>
        <dbReference type="ARBA" id="ARBA00022679"/>
    </source>
</evidence>
<dbReference type="WBParaSite" id="SBAD_0000577101-mRNA-1">
    <property type="protein sequence ID" value="SBAD_0000577101-mRNA-1"/>
    <property type="gene ID" value="SBAD_0000577101"/>
</dbReference>
<reference evidence="7 8" key="2">
    <citation type="submission" date="2018-11" db="EMBL/GenBank/DDBJ databases">
        <authorList>
            <consortium name="Pathogen Informatics"/>
        </authorList>
    </citation>
    <scope>NUCLEOTIDE SEQUENCE [LARGE SCALE GENOMIC DNA]</scope>
</reference>
<keyword evidence="4" id="KW-0812">Transmembrane</keyword>
<protein>
    <submittedName>
        <fullName evidence="9">PlsC domain-containing protein</fullName>
    </submittedName>
</protein>
<evidence type="ECO:0000313" key="9">
    <source>
        <dbReference type="WBParaSite" id="SBAD_0000577101-mRNA-1"/>
    </source>
</evidence>
<dbReference type="AlphaFoldDB" id="A0A183IPK2"/>
<feature type="chain" id="PRO_5043140129" evidence="5">
    <location>
        <begin position="21"/>
        <end position="325"/>
    </location>
</feature>
<keyword evidence="3" id="KW-0012">Acyltransferase</keyword>
<evidence type="ECO:0000256" key="4">
    <source>
        <dbReference type="SAM" id="Phobius"/>
    </source>
</evidence>
<feature type="transmembrane region" description="Helical" evidence="4">
    <location>
        <begin position="291"/>
        <end position="311"/>
    </location>
</feature>
<keyword evidence="2" id="KW-0808">Transferase</keyword>
<dbReference type="Proteomes" id="UP000270296">
    <property type="component" value="Unassembled WGS sequence"/>
</dbReference>
<organism evidence="9">
    <name type="scientific">Soboliphyme baturini</name>
    <dbReference type="NCBI Taxonomy" id="241478"/>
    <lineage>
        <taxon>Eukaryota</taxon>
        <taxon>Metazoa</taxon>
        <taxon>Ecdysozoa</taxon>
        <taxon>Nematoda</taxon>
        <taxon>Enoplea</taxon>
        <taxon>Dorylaimia</taxon>
        <taxon>Dioctophymatida</taxon>
        <taxon>Dioctophymatoidea</taxon>
        <taxon>Soboliphymatidae</taxon>
        <taxon>Soboliphyme</taxon>
    </lineage>
</organism>
<dbReference type="PANTHER" id="PTHR10983:SF2">
    <property type="entry name" value="ACYL-COA:LYSOPHOSPHATIDYLGLYCEROL ACYLTRANSFERASE 1"/>
    <property type="match status" value="1"/>
</dbReference>
<dbReference type="Pfam" id="PF01553">
    <property type="entry name" value="Acyltransferase"/>
    <property type="match status" value="1"/>
</dbReference>
<keyword evidence="8" id="KW-1185">Reference proteome</keyword>
<proteinExistence type="inferred from homology"/>
<evidence type="ECO:0000256" key="1">
    <source>
        <dbReference type="ARBA" id="ARBA00008655"/>
    </source>
</evidence>